<evidence type="ECO:0000256" key="3">
    <source>
        <dbReference type="ARBA" id="ARBA00023274"/>
    </source>
</evidence>
<gene>
    <name evidence="10" type="ORF">Pyn_32463</name>
</gene>
<dbReference type="GO" id="GO:0003735">
    <property type="term" value="F:structural constituent of ribosome"/>
    <property type="evidence" value="ECO:0007669"/>
    <property type="project" value="UniProtKB-UniRule"/>
</dbReference>
<evidence type="ECO:0000256" key="4">
    <source>
        <dbReference type="ARBA" id="ARBA00035255"/>
    </source>
</evidence>
<dbReference type="InterPro" id="IPR005711">
    <property type="entry name" value="Ribosomal_uS5_euk/arc"/>
</dbReference>
<dbReference type="Pfam" id="PF03719">
    <property type="entry name" value="Ribosomal_S5_C"/>
    <property type="match status" value="1"/>
</dbReference>
<reference evidence="10 11" key="1">
    <citation type="submission" date="2018-02" db="EMBL/GenBank/DDBJ databases">
        <title>Draft genome of wild Prunus yedoensis var. nudiflora.</title>
        <authorList>
            <person name="Baek S."/>
            <person name="Kim J.-H."/>
            <person name="Choi K."/>
            <person name="Kim G.-B."/>
            <person name="Cho A."/>
            <person name="Jang H."/>
            <person name="Shin C.-H."/>
            <person name="Yu H.-J."/>
            <person name="Mun J.-H."/>
        </authorList>
    </citation>
    <scope>NUCLEOTIDE SEQUENCE [LARGE SCALE GENOMIC DNA]</scope>
    <source>
        <strain evidence="11">cv. Jeju island</strain>
        <tissue evidence="10">Leaf</tissue>
    </source>
</reference>
<proteinExistence type="inferred from homology"/>
<dbReference type="PANTHER" id="PTHR13718">
    <property type="entry name" value="RIBOSOMAL S SUBUNIT"/>
    <property type="match status" value="1"/>
</dbReference>
<dbReference type="EMBL" id="PJQY01000041">
    <property type="protein sequence ID" value="PQQ20189.1"/>
    <property type="molecule type" value="Genomic_DNA"/>
</dbReference>
<dbReference type="SUPFAM" id="SSF54768">
    <property type="entry name" value="dsRNA-binding domain-like"/>
    <property type="match status" value="1"/>
</dbReference>
<dbReference type="InterPro" id="IPR020568">
    <property type="entry name" value="Ribosomal_Su5_D2-typ_SF"/>
</dbReference>
<evidence type="ECO:0000256" key="5">
    <source>
        <dbReference type="ARBA" id="ARBA00035407"/>
    </source>
</evidence>
<keyword evidence="3 6" id="KW-0687">Ribonucleoprotein</keyword>
<evidence type="ECO:0000256" key="7">
    <source>
        <dbReference type="RuleBase" id="RU003823"/>
    </source>
</evidence>
<evidence type="ECO:0000256" key="8">
    <source>
        <dbReference type="SAM" id="MobiDB-lite"/>
    </source>
</evidence>
<evidence type="ECO:0000313" key="11">
    <source>
        <dbReference type="Proteomes" id="UP000250321"/>
    </source>
</evidence>
<dbReference type="InterPro" id="IPR000851">
    <property type="entry name" value="Ribosomal_uS5"/>
</dbReference>
<feature type="region of interest" description="Disordered" evidence="8">
    <location>
        <begin position="1"/>
        <end position="40"/>
    </location>
</feature>
<dbReference type="InterPro" id="IPR005324">
    <property type="entry name" value="Ribosomal_uS5_C"/>
</dbReference>
<dbReference type="NCBIfam" id="TIGR01020">
    <property type="entry name" value="uS5_euk_arch"/>
    <property type="match status" value="1"/>
</dbReference>
<accession>A0A314ZLJ8</accession>
<dbReference type="Pfam" id="PF00333">
    <property type="entry name" value="Ribosomal_S5"/>
    <property type="match status" value="1"/>
</dbReference>
<name>A0A314ZLJ8_PRUYE</name>
<dbReference type="PROSITE" id="PS50881">
    <property type="entry name" value="S5_DSRBD"/>
    <property type="match status" value="1"/>
</dbReference>
<dbReference type="SUPFAM" id="SSF54211">
    <property type="entry name" value="Ribosomal protein S5 domain 2-like"/>
    <property type="match status" value="1"/>
</dbReference>
<dbReference type="AlphaFoldDB" id="A0A314ZLJ8"/>
<organism evidence="10 11">
    <name type="scientific">Prunus yedoensis var. nudiflora</name>
    <dbReference type="NCBI Taxonomy" id="2094558"/>
    <lineage>
        <taxon>Eukaryota</taxon>
        <taxon>Viridiplantae</taxon>
        <taxon>Streptophyta</taxon>
        <taxon>Embryophyta</taxon>
        <taxon>Tracheophyta</taxon>
        <taxon>Spermatophyta</taxon>
        <taxon>Magnoliopsida</taxon>
        <taxon>eudicotyledons</taxon>
        <taxon>Gunneridae</taxon>
        <taxon>Pentapetalae</taxon>
        <taxon>rosids</taxon>
        <taxon>fabids</taxon>
        <taxon>Rosales</taxon>
        <taxon>Rosaceae</taxon>
        <taxon>Amygdaloideae</taxon>
        <taxon>Amygdaleae</taxon>
        <taxon>Prunus</taxon>
    </lineage>
</organism>
<evidence type="ECO:0000256" key="1">
    <source>
        <dbReference type="ARBA" id="ARBA00008945"/>
    </source>
</evidence>
<dbReference type="InterPro" id="IPR014721">
    <property type="entry name" value="Ribsml_uS5_D2-typ_fold_subgr"/>
</dbReference>
<dbReference type="PANTHER" id="PTHR13718:SF4">
    <property type="entry name" value="40S RIBOSOMAL PROTEIN S2"/>
    <property type="match status" value="1"/>
</dbReference>
<evidence type="ECO:0000256" key="6">
    <source>
        <dbReference type="PROSITE-ProRule" id="PRU00268"/>
    </source>
</evidence>
<dbReference type="InterPro" id="IPR013810">
    <property type="entry name" value="Ribosomal_uS5_N"/>
</dbReference>
<keyword evidence="2 6" id="KW-0689">Ribosomal protein</keyword>
<evidence type="ECO:0000313" key="10">
    <source>
        <dbReference type="EMBL" id="PQQ20189.1"/>
    </source>
</evidence>
<protein>
    <recommendedName>
        <fullName evidence="4">Small ribosomal subunit protein uS5</fullName>
    </recommendedName>
    <alternativeName>
        <fullName evidence="5">40S ribosomal protein S2</fullName>
    </alternativeName>
</protein>
<evidence type="ECO:0000256" key="2">
    <source>
        <dbReference type="ARBA" id="ARBA00022980"/>
    </source>
</evidence>
<dbReference type="Gene3D" id="3.30.160.20">
    <property type="match status" value="2"/>
</dbReference>
<dbReference type="Proteomes" id="UP000250321">
    <property type="component" value="Unassembled WGS sequence"/>
</dbReference>
<dbReference type="GO" id="GO:0006412">
    <property type="term" value="P:translation"/>
    <property type="evidence" value="ECO:0007669"/>
    <property type="project" value="InterPro"/>
</dbReference>
<dbReference type="Gene3D" id="3.30.230.10">
    <property type="match status" value="1"/>
</dbReference>
<dbReference type="STRING" id="2094558.A0A314ZLJ8"/>
<dbReference type="GO" id="GO:0022627">
    <property type="term" value="C:cytosolic small ribosomal subunit"/>
    <property type="evidence" value="ECO:0007669"/>
    <property type="project" value="TreeGrafter"/>
</dbReference>
<keyword evidence="11" id="KW-1185">Reference proteome</keyword>
<sequence length="245" mass="26707">MAERPAERGRGGFGRGFGGRGGDRGRGGGRRRPGRREEEEKWVPVTKLGRLVKEGKIKSLEQIYLHSLPIKEHQIIDALVASVASRTSNGHVGLGVKCSKEVATAIRGAIILAKLSVIPVRRGYWGNKIGKPHTVPCKVTGKCGSVTVRMVPAPRGAGIVAARVPKKVLQFAGIDDVFTSSRGSTKTLGNFVKATFDCLLKTYGFLTPEFWKETRFSKSPFQEFTDLLGRPTKPLLIEDVEKVEA</sequence>
<feature type="compositionally biased region" description="Gly residues" evidence="8">
    <location>
        <begin position="11"/>
        <end position="20"/>
    </location>
</feature>
<comment type="caution">
    <text evidence="10">The sequence shown here is derived from an EMBL/GenBank/DDBJ whole genome shotgun (WGS) entry which is preliminary data.</text>
</comment>
<dbReference type="OrthoDB" id="10253125at2759"/>
<feature type="compositionally biased region" description="Basic and acidic residues" evidence="8">
    <location>
        <begin position="1"/>
        <end position="10"/>
    </location>
</feature>
<comment type="similarity">
    <text evidence="1 7">Belongs to the universal ribosomal protein uS5 family.</text>
</comment>
<dbReference type="FunFam" id="3.30.230.10:FF:000004">
    <property type="entry name" value="40S ribosomal protein S2"/>
    <property type="match status" value="1"/>
</dbReference>
<evidence type="ECO:0000259" key="9">
    <source>
        <dbReference type="PROSITE" id="PS50881"/>
    </source>
</evidence>
<dbReference type="GO" id="GO:0003729">
    <property type="term" value="F:mRNA binding"/>
    <property type="evidence" value="ECO:0007669"/>
    <property type="project" value="UniProtKB-ARBA"/>
</dbReference>
<feature type="domain" description="S5 DRBM" evidence="9">
    <location>
        <begin position="81"/>
        <end position="120"/>
    </location>
</feature>